<sequence length="106" mass="11658">MSSLKKPQDIQYDPETNPENPLQYVSRDYTAIPLFLLQNNKDNTKTGAETDHHDSPLPPYENPPAYSHVQGNSWNVNKKKLTAIGLALLLTSLLGLLILAGPAGCM</sequence>
<dbReference type="RefSeq" id="XP_029322112.1">
    <property type="nucleotide sequence ID" value="XM_029466252.1"/>
</dbReference>
<evidence type="ECO:0000313" key="3">
    <source>
        <dbReference type="EMBL" id="AWU76635.1"/>
    </source>
</evidence>
<evidence type="ECO:0000313" key="4">
    <source>
        <dbReference type="EMBL" id="OUT24193.1"/>
    </source>
</evidence>
<reference evidence="4 5" key="1">
    <citation type="submission" date="2017-05" db="EMBL/GenBank/DDBJ databases">
        <title>The Genome Sequence of Candida krusei Ckrusei653.</title>
        <authorList>
            <person name="Cuomo C."/>
            <person name="Forche A."/>
            <person name="Young S."/>
            <person name="Abouelleil A."/>
            <person name="Cao P."/>
            <person name="Chapman S."/>
            <person name="Cusick C."/>
            <person name="Shea T."/>
            <person name="Nusbaum C."/>
            <person name="Birren B."/>
        </authorList>
    </citation>
    <scope>NUCLEOTIDE SEQUENCE [LARGE SCALE GENOMIC DNA]</scope>
    <source>
        <strain evidence="4 5">Ckrusei653</strain>
    </source>
</reference>
<evidence type="ECO:0000313" key="5">
    <source>
        <dbReference type="Proteomes" id="UP000195871"/>
    </source>
</evidence>
<evidence type="ECO:0000256" key="2">
    <source>
        <dbReference type="SAM" id="Phobius"/>
    </source>
</evidence>
<reference evidence="3 6" key="2">
    <citation type="submission" date="2018-06" db="EMBL/GenBank/DDBJ databases">
        <title>Population genomics shows no distinction between pathogenic Candida krusei and environmental Pichia kudriavzevii: One species, four names.</title>
        <authorList>
            <person name="Douglass A.P."/>
            <person name="Offei B."/>
            <person name="Braun-Galleani S."/>
            <person name="Coughlan A.Y."/>
            <person name="Martos A."/>
            <person name="Ortiz-Merino R.A."/>
            <person name="Byrne K.P."/>
            <person name="Wolfe K.H."/>
        </authorList>
    </citation>
    <scope>NUCLEOTIDE SEQUENCE [LARGE SCALE GENOMIC DNA]</scope>
    <source>
        <strain evidence="3 6">CBS573</strain>
    </source>
</reference>
<protein>
    <submittedName>
        <fullName evidence="4">Uncharacterized protein</fullName>
    </submittedName>
</protein>
<dbReference type="Proteomes" id="UP000195871">
    <property type="component" value="Unassembled WGS sequence"/>
</dbReference>
<organism evidence="4 5">
    <name type="scientific">Pichia kudriavzevii</name>
    <name type="common">Yeast</name>
    <name type="synonym">Issatchenkia orientalis</name>
    <dbReference type="NCBI Taxonomy" id="4909"/>
    <lineage>
        <taxon>Eukaryota</taxon>
        <taxon>Fungi</taxon>
        <taxon>Dikarya</taxon>
        <taxon>Ascomycota</taxon>
        <taxon>Saccharomycotina</taxon>
        <taxon>Pichiomycetes</taxon>
        <taxon>Pichiales</taxon>
        <taxon>Pichiaceae</taxon>
        <taxon>Pichia</taxon>
    </lineage>
</organism>
<dbReference type="GeneID" id="40384430"/>
<dbReference type="VEuPathDB" id="FungiDB:C5L36_0C05653"/>
<feature type="region of interest" description="Disordered" evidence="1">
    <location>
        <begin position="40"/>
        <end position="66"/>
    </location>
</feature>
<dbReference type="Proteomes" id="UP000249293">
    <property type="component" value="Chromosome 3"/>
</dbReference>
<keyword evidence="2" id="KW-0812">Transmembrane</keyword>
<evidence type="ECO:0000313" key="6">
    <source>
        <dbReference type="Proteomes" id="UP000249293"/>
    </source>
</evidence>
<proteinExistence type="predicted"/>
<keyword evidence="2" id="KW-1133">Transmembrane helix</keyword>
<dbReference type="EMBL" id="NHMM01000001">
    <property type="protein sequence ID" value="OUT24193.1"/>
    <property type="molecule type" value="Genomic_DNA"/>
</dbReference>
<name>A0A1Z8JUD1_PICKU</name>
<feature type="transmembrane region" description="Helical" evidence="2">
    <location>
        <begin position="81"/>
        <end position="100"/>
    </location>
</feature>
<dbReference type="AlphaFoldDB" id="A0A1Z8JUD1"/>
<accession>A0A1Z8JUD1</accession>
<dbReference type="EMBL" id="CP028775">
    <property type="protein sequence ID" value="AWU76635.1"/>
    <property type="molecule type" value="Genomic_DNA"/>
</dbReference>
<evidence type="ECO:0000256" key="1">
    <source>
        <dbReference type="SAM" id="MobiDB-lite"/>
    </source>
</evidence>
<keyword evidence="2" id="KW-0472">Membrane</keyword>
<gene>
    <name evidence="3" type="ORF">C5L36_0C05653</name>
    <name evidence="4" type="ORF">CAS74_000577</name>
</gene>
<feature type="compositionally biased region" description="Basic and acidic residues" evidence="1">
    <location>
        <begin position="42"/>
        <end position="55"/>
    </location>
</feature>
<feature type="region of interest" description="Disordered" evidence="1">
    <location>
        <begin position="1"/>
        <end position="22"/>
    </location>
</feature>
<keyword evidence="6" id="KW-1185">Reference proteome</keyword>
<dbReference type="KEGG" id="pkz:C5L36_0C05653"/>